<dbReference type="Gene3D" id="3.40.50.720">
    <property type="entry name" value="NAD(P)-binding Rossmann-like Domain"/>
    <property type="match status" value="2"/>
</dbReference>
<reference evidence="4" key="1">
    <citation type="journal article" date="2018" name="Nat. Plants">
        <title>Whole-genome landscape of Medicago truncatula symbiotic genes.</title>
        <authorList>
            <person name="Pecrix Y."/>
            <person name="Gamas P."/>
            <person name="Carrere S."/>
        </authorList>
    </citation>
    <scope>NUCLEOTIDE SEQUENCE</scope>
    <source>
        <tissue evidence="4">Leaves</tissue>
    </source>
</reference>
<feature type="signal peptide" evidence="2">
    <location>
        <begin position="1"/>
        <end position="20"/>
    </location>
</feature>
<dbReference type="SUPFAM" id="SSF50129">
    <property type="entry name" value="GroES-like"/>
    <property type="match status" value="2"/>
</dbReference>
<evidence type="ECO:0000313" key="4">
    <source>
        <dbReference type="EMBL" id="RHN38828.1"/>
    </source>
</evidence>
<dbReference type="InterPro" id="IPR013149">
    <property type="entry name" value="ADH-like_C"/>
</dbReference>
<name>A0A396GE40_MEDTR</name>
<feature type="chain" id="PRO_5017343692" evidence="2">
    <location>
        <begin position="21"/>
        <end position="837"/>
    </location>
</feature>
<evidence type="ECO:0000259" key="3">
    <source>
        <dbReference type="SMART" id="SM00829"/>
    </source>
</evidence>
<sequence length="837" mass="93200">MIDLNIVLILSLFLFDLVEKQTRSFKDISVCVHVQHKHHKDFCNTIPEMAEMRNKQVILKDYVSGFPKESDMNIVDSTITLKLPQGSNDVVLLKNLYLSCDPYMRIRMTKDTTAELGALTPGFPLTGFGVSKVVESGHPDYKKDDLVWGITNWEEYSLVPTTGMYKIEHNDVPLSYYIGILGMLGLTAYVGFFELGSPKKGENVYVSAASSAVGQLVGQFAKLHGCYVVGSAGTKEKVDLLKNKFGYDEAFNYKEEPDLNAALKRYFPEGIDIYFENVGGKTLDAVLLNMKLHGRIPVSGMISQYNLTQPEGVTNLAQIIYKRIRFEGFVISDYFHLYTKFLEFVLPLIREGKIVYVEDIAEGLENGPAALIGLYSGRNVGKQVQPIKGVLVKKYRFVDGVLVNSFLEMERGPIKALTDEGSENPLVYPVGPIIQTITSSDDDANMLECLSWLDDQQPCSVFLNNNILINVQTNVWPVLYVQHKHHKDFSDTIPEMAEVRNKQVILKDYVSGFPKESDLNIVDSTITLKLPQGSNDVVLLKNLYLSCDPYMRLLMTKDTTAGLGALTPGSPLTGFGVSKVVESGHPDYKKDDSVWSLTKWEEYSLVPTTGIFKIEHNDVPLSYYTGILGMPGMTAYAGFFELGSPKKGENVYVSAASGAVGQLVGQFAKLHGCYVVGSAGTKEKVDLLKNKFGYDEAFNYKEEPDLNATLKRYFPEGIDIYFENVGGKTLDAVLLNMRVHGRIPVSGMISQYNLTQPEGVTNLAQIIYKRIRIEGFVISDYFHLYTKFLEFVLPLIREGKVVYVEDIAEGLENGPAALIGLYSGRNVGKQVVAVAHE</sequence>
<dbReference type="InterPro" id="IPR045010">
    <property type="entry name" value="MDR_fam"/>
</dbReference>
<dbReference type="InterPro" id="IPR041694">
    <property type="entry name" value="ADH_N_2"/>
</dbReference>
<dbReference type="PANTHER" id="PTHR43205:SF7">
    <property type="entry name" value="PROSTAGLANDIN REDUCTASE 1"/>
    <property type="match status" value="1"/>
</dbReference>
<dbReference type="InterPro" id="IPR011032">
    <property type="entry name" value="GroES-like_sf"/>
</dbReference>
<dbReference type="AlphaFoldDB" id="A0A396GE40"/>
<gene>
    <name evidence="4" type="ORF">MtrunA17_Chr8g0337371</name>
</gene>
<dbReference type="Gene3D" id="3.90.180.10">
    <property type="entry name" value="Medium-chain alcohol dehydrogenases, catalytic domain"/>
    <property type="match status" value="2"/>
</dbReference>
<dbReference type="Pfam" id="PF16884">
    <property type="entry name" value="ADH_N_2"/>
    <property type="match status" value="2"/>
</dbReference>
<dbReference type="PANTHER" id="PTHR43205">
    <property type="entry name" value="PROSTAGLANDIN REDUCTASE"/>
    <property type="match status" value="1"/>
</dbReference>
<evidence type="ECO:0000256" key="2">
    <source>
        <dbReference type="SAM" id="SignalP"/>
    </source>
</evidence>
<dbReference type="EC" id="1.-.-.-" evidence="4"/>
<keyword evidence="1 4" id="KW-0560">Oxidoreductase</keyword>
<proteinExistence type="predicted"/>
<dbReference type="EMBL" id="PSQE01000008">
    <property type="protein sequence ID" value="RHN38828.1"/>
    <property type="molecule type" value="Genomic_DNA"/>
</dbReference>
<dbReference type="CDD" id="cd08295">
    <property type="entry name" value="double_bond_reductase_like"/>
    <property type="match status" value="2"/>
</dbReference>
<organism evidence="4">
    <name type="scientific">Medicago truncatula</name>
    <name type="common">Barrel medic</name>
    <name type="synonym">Medicago tribuloides</name>
    <dbReference type="NCBI Taxonomy" id="3880"/>
    <lineage>
        <taxon>Eukaryota</taxon>
        <taxon>Viridiplantae</taxon>
        <taxon>Streptophyta</taxon>
        <taxon>Embryophyta</taxon>
        <taxon>Tracheophyta</taxon>
        <taxon>Spermatophyta</taxon>
        <taxon>Magnoliopsida</taxon>
        <taxon>eudicotyledons</taxon>
        <taxon>Gunneridae</taxon>
        <taxon>Pentapetalae</taxon>
        <taxon>rosids</taxon>
        <taxon>fabids</taxon>
        <taxon>Fabales</taxon>
        <taxon>Fabaceae</taxon>
        <taxon>Papilionoideae</taxon>
        <taxon>50 kb inversion clade</taxon>
        <taxon>NPAAA clade</taxon>
        <taxon>Hologalegina</taxon>
        <taxon>IRL clade</taxon>
        <taxon>Trifolieae</taxon>
        <taxon>Medicago</taxon>
    </lineage>
</organism>
<dbReference type="Gene3D" id="3.40.50.2000">
    <property type="entry name" value="Glycogen Phosphorylase B"/>
    <property type="match status" value="2"/>
</dbReference>
<dbReference type="SUPFAM" id="SSF53756">
    <property type="entry name" value="UDP-Glycosyltransferase/glycogen phosphorylase"/>
    <property type="match status" value="1"/>
</dbReference>
<accession>A0A396GE40</accession>
<dbReference type="InterPro" id="IPR036291">
    <property type="entry name" value="NAD(P)-bd_dom_sf"/>
</dbReference>
<dbReference type="Proteomes" id="UP000265566">
    <property type="component" value="Chromosome 8"/>
</dbReference>
<evidence type="ECO:0000256" key="1">
    <source>
        <dbReference type="ARBA" id="ARBA00023002"/>
    </source>
</evidence>
<feature type="domain" description="Enoyl reductase (ER)" evidence="3">
    <location>
        <begin position="538"/>
        <end position="832"/>
    </location>
</feature>
<dbReference type="SUPFAM" id="SSF51735">
    <property type="entry name" value="NAD(P)-binding Rossmann-fold domains"/>
    <property type="match status" value="2"/>
</dbReference>
<dbReference type="FunFam" id="3.40.50.720:FF:000121">
    <property type="entry name" value="Prostaglandin reductase 2"/>
    <property type="match status" value="2"/>
</dbReference>
<comment type="caution">
    <text evidence="4">The sequence shown here is derived from an EMBL/GenBank/DDBJ whole genome shotgun (WGS) entry which is preliminary data.</text>
</comment>
<dbReference type="SMART" id="SM00829">
    <property type="entry name" value="PKS_ER"/>
    <property type="match status" value="1"/>
</dbReference>
<dbReference type="InterPro" id="IPR020843">
    <property type="entry name" value="ER"/>
</dbReference>
<dbReference type="GO" id="GO:0016628">
    <property type="term" value="F:oxidoreductase activity, acting on the CH-CH group of donors, NAD or NADP as acceptor"/>
    <property type="evidence" value="ECO:0007669"/>
    <property type="project" value="InterPro"/>
</dbReference>
<dbReference type="Pfam" id="PF00107">
    <property type="entry name" value="ADH_zinc_N"/>
    <property type="match status" value="2"/>
</dbReference>
<protein>
    <submittedName>
        <fullName evidence="4">Putative oxidoreductase</fullName>
        <ecNumber evidence="4">1.-.-.-</ecNumber>
    </submittedName>
</protein>
<dbReference type="Gramene" id="rna44797">
    <property type="protein sequence ID" value="RHN38828.1"/>
    <property type="gene ID" value="gene44797"/>
</dbReference>
<keyword evidence="2" id="KW-0732">Signal</keyword>